<feature type="compositionally biased region" description="Basic and acidic residues" evidence="1">
    <location>
        <begin position="73"/>
        <end position="86"/>
    </location>
</feature>
<dbReference type="Proteomes" id="UP001597502">
    <property type="component" value="Unassembled WGS sequence"/>
</dbReference>
<proteinExistence type="predicted"/>
<dbReference type="Pfam" id="PF07423">
    <property type="entry name" value="DUF1510"/>
    <property type="match status" value="1"/>
</dbReference>
<keyword evidence="2" id="KW-1133">Transmembrane helix</keyword>
<protein>
    <submittedName>
        <fullName evidence="4">DUF1510 family protein</fullName>
    </submittedName>
</protein>
<keyword evidence="2" id="KW-0812">Transmembrane</keyword>
<dbReference type="InterPro" id="IPR009988">
    <property type="entry name" value="DUF1510"/>
</dbReference>
<feature type="transmembrane region" description="Helical" evidence="2">
    <location>
        <begin position="21"/>
        <end position="43"/>
    </location>
</feature>
<evidence type="ECO:0000259" key="3">
    <source>
        <dbReference type="Pfam" id="PF07423"/>
    </source>
</evidence>
<feature type="compositionally biased region" description="Acidic residues" evidence="1">
    <location>
        <begin position="105"/>
        <end position="121"/>
    </location>
</feature>
<dbReference type="EMBL" id="JBHUNA010000001">
    <property type="protein sequence ID" value="MFD2759499.1"/>
    <property type="molecule type" value="Genomic_DNA"/>
</dbReference>
<feature type="domain" description="DUF1510" evidence="3">
    <location>
        <begin position="138"/>
        <end position="228"/>
    </location>
</feature>
<name>A0ABW5V4G0_9BACI</name>
<comment type="caution">
    <text evidence="4">The sequence shown here is derived from an EMBL/GenBank/DDBJ whole genome shotgun (WGS) entry which is preliminary data.</text>
</comment>
<accession>A0ABW5V4G0</accession>
<evidence type="ECO:0000256" key="2">
    <source>
        <dbReference type="SAM" id="Phobius"/>
    </source>
</evidence>
<gene>
    <name evidence="4" type="ORF">ACFSUO_00660</name>
</gene>
<reference evidence="5" key="1">
    <citation type="journal article" date="2019" name="Int. J. Syst. Evol. Microbiol.">
        <title>The Global Catalogue of Microorganisms (GCM) 10K type strain sequencing project: providing services to taxonomists for standard genome sequencing and annotation.</title>
        <authorList>
            <consortium name="The Broad Institute Genomics Platform"/>
            <consortium name="The Broad Institute Genome Sequencing Center for Infectious Disease"/>
            <person name="Wu L."/>
            <person name="Ma J."/>
        </authorList>
    </citation>
    <scope>NUCLEOTIDE SEQUENCE [LARGE SCALE GENOMIC DNA]</scope>
    <source>
        <strain evidence="5">TISTR 1535</strain>
    </source>
</reference>
<organism evidence="4 5">
    <name type="scientific">Lentibacillus juripiscarius</name>
    <dbReference type="NCBI Taxonomy" id="257446"/>
    <lineage>
        <taxon>Bacteria</taxon>
        <taxon>Bacillati</taxon>
        <taxon>Bacillota</taxon>
        <taxon>Bacilli</taxon>
        <taxon>Bacillales</taxon>
        <taxon>Bacillaceae</taxon>
        <taxon>Lentibacillus</taxon>
    </lineage>
</organism>
<sequence length="238" mass="26834">MSDYDHLSRVNKYDKRRKNTKSLSIFIVLGSVLLIALVLLLIFGGDDKADKADPEDGGQTASSEDETEQNNDNADHTQASDDHTDSESSGVDKPTNNEDNREDATPENEEDTAANADSEDDVTTRKVESSDDNVIEAYTGNWEPVGTEQTEPHTINYDEGSQDRKEMRQAVVAATDLNVNAFVMWYISRNGEQEVLATVSSQDESEVYRVYLSWVSNKGWKPTKVERLKENDQKWRFE</sequence>
<evidence type="ECO:0000313" key="5">
    <source>
        <dbReference type="Proteomes" id="UP001597502"/>
    </source>
</evidence>
<keyword evidence="2" id="KW-0472">Membrane</keyword>
<feature type="compositionally biased region" description="Basic and acidic residues" evidence="1">
    <location>
        <begin position="95"/>
        <end position="104"/>
    </location>
</feature>
<evidence type="ECO:0000313" key="4">
    <source>
        <dbReference type="EMBL" id="MFD2759499.1"/>
    </source>
</evidence>
<keyword evidence="5" id="KW-1185">Reference proteome</keyword>
<evidence type="ECO:0000256" key="1">
    <source>
        <dbReference type="SAM" id="MobiDB-lite"/>
    </source>
</evidence>
<feature type="region of interest" description="Disordered" evidence="1">
    <location>
        <begin position="48"/>
        <end position="135"/>
    </location>
</feature>
<dbReference type="RefSeq" id="WP_382390033.1">
    <property type="nucleotide sequence ID" value="NZ_JBHUNA010000001.1"/>
</dbReference>